<dbReference type="InterPro" id="IPR000757">
    <property type="entry name" value="Beta-glucanase-like"/>
</dbReference>
<gene>
    <name evidence="9" type="ORF">CBP51_10765</name>
</gene>
<evidence type="ECO:0000259" key="8">
    <source>
        <dbReference type="PROSITE" id="PS51762"/>
    </source>
</evidence>
<dbReference type="SUPFAM" id="SSF49899">
    <property type="entry name" value="Concanavalin A-like lectins/glucanases"/>
    <property type="match status" value="1"/>
</dbReference>
<accession>A0A266QCA7</accession>
<feature type="compositionally biased region" description="Low complexity" evidence="6">
    <location>
        <begin position="259"/>
        <end position="273"/>
    </location>
</feature>
<dbReference type="InterPro" id="IPR013320">
    <property type="entry name" value="ConA-like_dom_sf"/>
</dbReference>
<dbReference type="PRINTS" id="PR00737">
    <property type="entry name" value="GLHYDRLASE16"/>
</dbReference>
<keyword evidence="10" id="KW-1185">Reference proteome</keyword>
<feature type="active site" description="Nucleophile" evidence="5">
    <location>
        <position position="73"/>
    </location>
</feature>
<organism evidence="9 10">
    <name type="scientific">Cellvibrio mixtus</name>
    <dbReference type="NCBI Taxonomy" id="39650"/>
    <lineage>
        <taxon>Bacteria</taxon>
        <taxon>Pseudomonadati</taxon>
        <taxon>Pseudomonadota</taxon>
        <taxon>Gammaproteobacteria</taxon>
        <taxon>Cellvibrionales</taxon>
        <taxon>Cellvibrionaceae</taxon>
        <taxon>Cellvibrio</taxon>
    </lineage>
</organism>
<feature type="region of interest" description="Disordered" evidence="6">
    <location>
        <begin position="250"/>
        <end position="273"/>
    </location>
</feature>
<comment type="caution">
    <text evidence="9">The sequence shown here is derived from an EMBL/GenBank/DDBJ whole genome shotgun (WGS) entry which is preliminary data.</text>
</comment>
<dbReference type="InterPro" id="IPR050546">
    <property type="entry name" value="Glycosyl_Hydrlase_16"/>
</dbReference>
<keyword evidence="9" id="KW-0223">Dioxygenase</keyword>
<protein>
    <submittedName>
        <fullName evidence="9">Benzene 1,2-dioxygenase</fullName>
    </submittedName>
</protein>
<dbReference type="Gene3D" id="2.60.120.200">
    <property type="match status" value="1"/>
</dbReference>
<evidence type="ECO:0000256" key="3">
    <source>
        <dbReference type="ARBA" id="ARBA00022801"/>
    </source>
</evidence>
<dbReference type="PANTHER" id="PTHR10963">
    <property type="entry name" value="GLYCOSYL HYDROLASE-RELATED"/>
    <property type="match status" value="1"/>
</dbReference>
<keyword evidence="3" id="KW-0378">Hydrolase</keyword>
<evidence type="ECO:0000256" key="2">
    <source>
        <dbReference type="ARBA" id="ARBA00022729"/>
    </source>
</evidence>
<dbReference type="Proteomes" id="UP000216101">
    <property type="component" value="Unassembled WGS sequence"/>
</dbReference>
<evidence type="ECO:0000256" key="1">
    <source>
        <dbReference type="ARBA" id="ARBA00006865"/>
    </source>
</evidence>
<feature type="active site" description="Proton donor" evidence="5">
    <location>
        <position position="77"/>
    </location>
</feature>
<reference evidence="10" key="1">
    <citation type="submission" date="2017-05" db="EMBL/GenBank/DDBJ databases">
        <authorList>
            <person name="Barney B.M."/>
        </authorList>
    </citation>
    <scope>NUCLEOTIDE SEQUENCE [LARGE SCALE GENOMIC DNA]</scope>
    <source>
        <strain evidence="10">PSBB022</strain>
    </source>
</reference>
<dbReference type="PROSITE" id="PS51762">
    <property type="entry name" value="GH16_2"/>
    <property type="match status" value="1"/>
</dbReference>
<evidence type="ECO:0000256" key="5">
    <source>
        <dbReference type="PIRSR" id="PIRSR608264-1"/>
    </source>
</evidence>
<dbReference type="GO" id="GO:0004553">
    <property type="term" value="F:hydrolase activity, hydrolyzing O-glycosyl compounds"/>
    <property type="evidence" value="ECO:0007669"/>
    <property type="project" value="InterPro"/>
</dbReference>
<feature type="domain" description="GH16" evidence="8">
    <location>
        <begin position="1"/>
        <end position="193"/>
    </location>
</feature>
<keyword evidence="4" id="KW-0326">Glycosidase</keyword>
<evidence type="ECO:0000256" key="4">
    <source>
        <dbReference type="ARBA" id="ARBA00023295"/>
    </source>
</evidence>
<dbReference type="GO" id="GO:0051213">
    <property type="term" value="F:dioxygenase activity"/>
    <property type="evidence" value="ECO:0007669"/>
    <property type="project" value="UniProtKB-KW"/>
</dbReference>
<name>A0A266QCA7_9GAMM</name>
<comment type="similarity">
    <text evidence="1">Belongs to the glycosyl hydrolase 16 family.</text>
</comment>
<evidence type="ECO:0000256" key="6">
    <source>
        <dbReference type="SAM" id="MobiDB-lite"/>
    </source>
</evidence>
<dbReference type="EMBL" id="NHNI01000001">
    <property type="protein sequence ID" value="OZY87430.1"/>
    <property type="molecule type" value="Genomic_DNA"/>
</dbReference>
<evidence type="ECO:0000313" key="9">
    <source>
        <dbReference type="EMBL" id="OZY87430.1"/>
    </source>
</evidence>
<evidence type="ECO:0000256" key="7">
    <source>
        <dbReference type="SAM" id="SignalP"/>
    </source>
</evidence>
<evidence type="ECO:0000313" key="10">
    <source>
        <dbReference type="Proteomes" id="UP000216101"/>
    </source>
</evidence>
<dbReference type="InterPro" id="IPR008264">
    <property type="entry name" value="Beta_glucanase"/>
</dbReference>
<keyword evidence="9" id="KW-0560">Oxidoreductase</keyword>
<dbReference type="Pfam" id="PF00722">
    <property type="entry name" value="Glyco_hydro_16"/>
    <property type="match status" value="1"/>
</dbReference>
<proteinExistence type="inferred from homology"/>
<dbReference type="RefSeq" id="WP_094984838.1">
    <property type="nucleotide sequence ID" value="NZ_NHNI01000001.1"/>
</dbReference>
<dbReference type="GO" id="GO:0005975">
    <property type="term" value="P:carbohydrate metabolic process"/>
    <property type="evidence" value="ECO:0007669"/>
    <property type="project" value="InterPro"/>
</dbReference>
<feature type="chain" id="PRO_5012379427" evidence="7">
    <location>
        <begin position="23"/>
        <end position="345"/>
    </location>
</feature>
<dbReference type="PANTHER" id="PTHR10963:SF22">
    <property type="entry name" value="GLYCOSIDASE CRH2-RELATED"/>
    <property type="match status" value="1"/>
</dbReference>
<dbReference type="AlphaFoldDB" id="A0A266QCA7"/>
<keyword evidence="2 7" id="KW-0732">Signal</keyword>
<sequence length="345" mass="36968">MRRFLYLLLATTTVMVANLASAKAYKGAEIYSNASYLYGRYEIRMKAAKGSAVLSTFFTYKNGSEVGNTFWEEIDIEVFGKNNATEWQSNIILGSSRPTIQTEQTHAAGVSLADDYHTYVVEWTPDYVAWFLDGVEVRRIIGTSTVTSLTNAQSLRFNLWASDSVEWVGAWDDSILPVYQFINYIDYKAYNPVTKAFEGGWRDDFDQFDTSRWGKANWSFDTNRVDFVPENVVVKDGILVLAMTTSSATGFSGTPPVDSGSSSSASSASSSSASSSVQSSEAASSVAVSSIAASSTASALASSTATGGSSGGSGGGGAMSGLWLVLLAGAALIQINRARRIHITL</sequence>
<feature type="signal peptide" evidence="7">
    <location>
        <begin position="1"/>
        <end position="22"/>
    </location>
</feature>